<dbReference type="Pfam" id="PF02481">
    <property type="entry name" value="DNA_processg_A"/>
    <property type="match status" value="1"/>
</dbReference>
<dbReference type="InterPro" id="IPR003488">
    <property type="entry name" value="DprA"/>
</dbReference>
<dbReference type="SUPFAM" id="SSF102405">
    <property type="entry name" value="MCP/YpsA-like"/>
    <property type="match status" value="1"/>
</dbReference>
<dbReference type="GO" id="GO:0009294">
    <property type="term" value="P:DNA-mediated transformation"/>
    <property type="evidence" value="ECO:0007669"/>
    <property type="project" value="InterPro"/>
</dbReference>
<reference evidence="3 4" key="1">
    <citation type="journal article" date="2015" name="Nature">
        <title>rRNA introns, odd ribosomes, and small enigmatic genomes across a large radiation of phyla.</title>
        <authorList>
            <person name="Brown C.T."/>
            <person name="Hug L.A."/>
            <person name="Thomas B.C."/>
            <person name="Sharon I."/>
            <person name="Castelle C.J."/>
            <person name="Singh A."/>
            <person name="Wilkins M.J."/>
            <person name="Williams K.H."/>
            <person name="Banfield J.F."/>
        </authorList>
    </citation>
    <scope>NUCLEOTIDE SEQUENCE [LARGE SCALE GENOMIC DNA]</scope>
</reference>
<evidence type="ECO:0000259" key="2">
    <source>
        <dbReference type="Pfam" id="PF02481"/>
    </source>
</evidence>
<dbReference type="PANTHER" id="PTHR43022:SF1">
    <property type="entry name" value="PROTEIN SMF"/>
    <property type="match status" value="1"/>
</dbReference>
<gene>
    <name evidence="3" type="ORF">UW47_C0006G0023</name>
</gene>
<dbReference type="AlphaFoldDB" id="A0A837I9A0"/>
<protein>
    <submittedName>
        <fullName evidence="3">Protecting protein DprA protein</fullName>
    </submittedName>
</protein>
<comment type="caution">
    <text evidence="3">The sequence shown here is derived from an EMBL/GenBank/DDBJ whole genome shotgun (WGS) entry which is preliminary data.</text>
</comment>
<evidence type="ECO:0000313" key="4">
    <source>
        <dbReference type="Proteomes" id="UP000034525"/>
    </source>
</evidence>
<name>A0A837I9A0_9BACT</name>
<comment type="similarity">
    <text evidence="1">Belongs to the DprA/Smf family.</text>
</comment>
<feature type="domain" description="Smf/DprA SLOG" evidence="2">
    <location>
        <begin position="78"/>
        <end position="287"/>
    </location>
</feature>
<dbReference type="Proteomes" id="UP000034525">
    <property type="component" value="Unassembled WGS sequence"/>
</dbReference>
<proteinExistence type="inferred from homology"/>
<dbReference type="InterPro" id="IPR057666">
    <property type="entry name" value="DrpA_SLOG"/>
</dbReference>
<dbReference type="NCBIfam" id="TIGR00732">
    <property type="entry name" value="dprA"/>
    <property type="match status" value="1"/>
</dbReference>
<dbReference type="PANTHER" id="PTHR43022">
    <property type="entry name" value="PROTEIN SMF"/>
    <property type="match status" value="1"/>
</dbReference>
<dbReference type="Gene3D" id="3.40.50.450">
    <property type="match status" value="1"/>
</dbReference>
<dbReference type="EMBL" id="LCIL01000006">
    <property type="protein sequence ID" value="KKT54375.1"/>
    <property type="molecule type" value="Genomic_DNA"/>
</dbReference>
<accession>A0A837I9A0</accession>
<evidence type="ECO:0000313" key="3">
    <source>
        <dbReference type="EMBL" id="KKT54375.1"/>
    </source>
</evidence>
<organism evidence="3 4">
    <name type="scientific">Candidatus Woesebacteria bacterium GW2011_GWA1_44_23</name>
    <dbReference type="NCBI Taxonomy" id="1618558"/>
    <lineage>
        <taxon>Bacteria</taxon>
        <taxon>Candidatus Woeseibacteriota</taxon>
    </lineage>
</organism>
<sequence length="307" mass="33057">MTESQYLTAVYAFNYFGPARIKLLLSYFGKAANVWKAKAHELTEIGLPGAKVCAFDDFRKSFDIEKYFSRLSDLNIRVVTVFDRDYPQNLKGLDGAPTVIYFKGNLDCLKANSVAIVGSRKMTPYGREVTEKFSGELAGFGVTIISGLARGVDTCAHKAALAAGGKTVAVLGNGLDSIYPPENSELAQEIIKRKGAVISELPLGYPILPLNFVTRNRIISGLSSLVVVIEGAEKSGTLITASHAAEQGKTVFAVPGQITSPLSAAPFFLLKNGAIMAESTQDILDELNTPVSIKKNQHTIKRAGHQS</sequence>
<evidence type="ECO:0000256" key="1">
    <source>
        <dbReference type="ARBA" id="ARBA00006525"/>
    </source>
</evidence>